<dbReference type="PANTHER" id="PTHR36454">
    <property type="entry name" value="LMO2823 PROTEIN"/>
    <property type="match status" value="1"/>
</dbReference>
<dbReference type="PaxDb" id="1123384-AJ81_03375"/>
<dbReference type="Pfam" id="PF06245">
    <property type="entry name" value="DUF1015"/>
    <property type="match status" value="1"/>
</dbReference>
<dbReference type="AlphaFoldDB" id="A0A0X1KQB7"/>
<organism evidence="1 2">
    <name type="scientific">Pseudothermotoga hypogea DSM 11164 = NBRC 106472</name>
    <dbReference type="NCBI Taxonomy" id="1123384"/>
    <lineage>
        <taxon>Bacteria</taxon>
        <taxon>Thermotogati</taxon>
        <taxon>Thermotogota</taxon>
        <taxon>Thermotogae</taxon>
        <taxon>Thermotogales</taxon>
        <taxon>Thermotogaceae</taxon>
        <taxon>Pseudothermotoga</taxon>
    </lineage>
</organism>
<dbReference type="PIRSF" id="PIRSF033563">
    <property type="entry name" value="UCP033563"/>
    <property type="match status" value="1"/>
</dbReference>
<keyword evidence="2" id="KW-1185">Reference proteome</keyword>
<name>A0A0X1KQB7_9THEM</name>
<dbReference type="PANTHER" id="PTHR36454:SF1">
    <property type="entry name" value="DUF1015 DOMAIN-CONTAINING PROTEIN"/>
    <property type="match status" value="1"/>
</dbReference>
<gene>
    <name evidence="1" type="ORF">AJ81_03375</name>
</gene>
<dbReference type="STRING" id="1123384.AJ81_03375"/>
<dbReference type="PATRIC" id="fig|1123384.7.peg.658"/>
<dbReference type="InterPro" id="IPR008323">
    <property type="entry name" value="UCP033563"/>
</dbReference>
<sequence length="414" mass="47971">MTVRPFRALRPKKDFVARVAVKPYDVVSSEEARKIVLSNPLAFYKVTKPEVNFDEPVDPSSDEALEVAKRNLQRYTEDGILFQDDQDCFYVYKQISHDHTQTGLVATFSVREYLESKIKKHELTRKDKEEERVKHIEYLGAQTGLVFLFYRAEGRLNELLDSITQAEPEYDFVDEDGVRQIVYVVKDRSKIEEIERAFEEVPAFYIADGHHRAAAAVTVAQRMASRNPNHTGLEEYNYFVGVVFPHDQLKIYDYNRIVKDLNGLTADQFLNRLERVFNVEVAPVRPYRPKEKHEFGMFLNNVWYRLKVKDSVLHEVKTDPTAILDVSILQREVLDKILNIKDPRRDKRIDFVGGVHGLNALEDYVLRKGWAVAFALYPTSIEELMNVSDAGLIMPPKSTWFEPKLKSGLFVHLI</sequence>
<reference evidence="1 2" key="1">
    <citation type="submission" date="2014-01" db="EMBL/GenBank/DDBJ databases">
        <title>Genome sequencing of Thermotog hypogea.</title>
        <authorList>
            <person name="Zhang X."/>
            <person name="Alvare G."/>
            <person name="Fristensky B."/>
            <person name="Chen L."/>
            <person name="Suen T."/>
            <person name="Chen Q."/>
            <person name="Ma K."/>
        </authorList>
    </citation>
    <scope>NUCLEOTIDE SEQUENCE [LARGE SCALE GENOMIC DNA]</scope>
    <source>
        <strain evidence="1 2">DSM 11164</strain>
    </source>
</reference>
<dbReference type="OrthoDB" id="9781616at2"/>
<evidence type="ECO:0000313" key="1">
    <source>
        <dbReference type="EMBL" id="AJC73409.1"/>
    </source>
</evidence>
<dbReference type="Proteomes" id="UP000077469">
    <property type="component" value="Chromosome"/>
</dbReference>
<accession>A0A0X1KQB7</accession>
<dbReference type="EMBL" id="CP007141">
    <property type="protein sequence ID" value="AJC73409.1"/>
    <property type="molecule type" value="Genomic_DNA"/>
</dbReference>
<dbReference type="RefSeq" id="WP_031504061.1">
    <property type="nucleotide sequence ID" value="NC_022795.1"/>
</dbReference>
<proteinExistence type="predicted"/>
<evidence type="ECO:0000313" key="2">
    <source>
        <dbReference type="Proteomes" id="UP000077469"/>
    </source>
</evidence>
<dbReference type="KEGG" id="phy:AJ81_03375"/>
<protein>
    <submittedName>
        <fullName evidence="1">SpoOJ/ParA/ParB/repB family protein</fullName>
    </submittedName>
</protein>